<evidence type="ECO:0000313" key="3">
    <source>
        <dbReference type="EMBL" id="SDH46823.1"/>
    </source>
</evidence>
<evidence type="ECO:0000313" key="4">
    <source>
        <dbReference type="Proteomes" id="UP000199492"/>
    </source>
</evidence>
<feature type="chain" id="PRO_5011529190" evidence="1">
    <location>
        <begin position="28"/>
        <end position="827"/>
    </location>
</feature>
<feature type="non-terminal residue" evidence="3">
    <location>
        <position position="827"/>
    </location>
</feature>
<feature type="domain" description="HYR-like" evidence="2">
    <location>
        <begin position="543"/>
        <end position="616"/>
    </location>
</feature>
<accession>A0A1G8CNE8</accession>
<sequence length="827" mass="88770">MKKTTQFFQLNKILLGLTLVLSFASYAQVKETFSPRFNQTVKGDITIIANNMISRTSTGDYTGNSGNHSYSNNVYVDIDSDNTTFNSSSANFSNPDPSQSCLSIRKAYLYWAAADKEPNNNLNSENQPNWNYNDIKLMLPGQTSYTTLTADDVIFRGRDTHFSNDPYICLKDITADVLAVSDPYGKYQVANVEAKTGSLSGHNGGNTGTSGGWQIVFIYESPNLPSKNISLFDGYAHVSDGDSGTDKDFDIDFNGFQTISSGPVNAKVVIGALEGDRDLAGDRLQIKNPSGNFVDISAPERSSSNFFNSRITVGNSNFTDRSPASTNTLGFDAAVFDLDNGGSSNSKIGNSQNSAQIRLTSTQETYGLYLLGLSIDVWAPDMNPIEMGLTSGSNPAAPGSTLGFDFNLQNLGNDNAINLQVATILPSQLEFIPANLPNGVTYSFDINTRELIFFIPDGNLNVGSPLFNVGFDLKVKEECYFLEENCDLSFEIQFDATYNGILNPSLQNTLSSASIDNCNVGVQDPTIINVIQPSEATWASAENDLDRIVDCNDPASLVAAQSLEPITDKCDFTYTKVSGSFVSDQNCSNSGTYTNTWTFTDACGRTSSEYVQTISVGNTNGPDFNELELPENITVQCDAIPDAPALTTSVSCGTANISYNEIKTDGSCLNQFTLTRVWTATDDCNNTNEHTQIITVLDTTDPVLTIPNDETLECGDSTDPANTGIATATDSCGDVSISFVDAFVDICGDGNIFNRNSSATGTTMITRTWTATDACGNTTSADQIITVQDSVNPILTVPNNETVACGDSINPANTGTATATDTCGDVT</sequence>
<dbReference type="Pfam" id="PF23237">
    <property type="entry name" value="HYR_4C"/>
    <property type="match status" value="1"/>
</dbReference>
<dbReference type="Gene3D" id="2.60.40.10">
    <property type="entry name" value="Immunoglobulins"/>
    <property type="match status" value="1"/>
</dbReference>
<keyword evidence="4" id="KW-1185">Reference proteome</keyword>
<reference evidence="4" key="1">
    <citation type="submission" date="2016-10" db="EMBL/GenBank/DDBJ databases">
        <authorList>
            <person name="Varghese N."/>
            <person name="Submissions S."/>
        </authorList>
    </citation>
    <scope>NUCLEOTIDE SEQUENCE [LARGE SCALE GENOMIC DNA]</scope>
    <source>
        <strain evidence="4">DSM 15363</strain>
    </source>
</reference>
<dbReference type="STRING" id="262004.SAMN04489796_1031"/>
<dbReference type="InterPro" id="IPR013783">
    <property type="entry name" value="Ig-like_fold"/>
</dbReference>
<dbReference type="EMBL" id="FNCZ01000003">
    <property type="protein sequence ID" value="SDH46823.1"/>
    <property type="molecule type" value="Genomic_DNA"/>
</dbReference>
<dbReference type="InterPro" id="IPR057078">
    <property type="entry name" value="HYR-4C"/>
</dbReference>
<dbReference type="Proteomes" id="UP000199492">
    <property type="component" value="Unassembled WGS sequence"/>
</dbReference>
<evidence type="ECO:0000259" key="2">
    <source>
        <dbReference type="Pfam" id="PF23237"/>
    </source>
</evidence>
<gene>
    <name evidence="3" type="ORF">SAMN04489796_1031</name>
</gene>
<dbReference type="NCBIfam" id="TIGR01451">
    <property type="entry name" value="B_ant_repeat"/>
    <property type="match status" value="1"/>
</dbReference>
<dbReference type="AlphaFoldDB" id="A0A1G8CNE8"/>
<evidence type="ECO:0000256" key="1">
    <source>
        <dbReference type="SAM" id="SignalP"/>
    </source>
</evidence>
<dbReference type="InterPro" id="IPR047589">
    <property type="entry name" value="DUF11_rpt"/>
</dbReference>
<keyword evidence="1" id="KW-0732">Signal</keyword>
<organism evidence="3 4">
    <name type="scientific">Winogradskyella thalassocola</name>
    <dbReference type="NCBI Taxonomy" id="262004"/>
    <lineage>
        <taxon>Bacteria</taxon>
        <taxon>Pseudomonadati</taxon>
        <taxon>Bacteroidota</taxon>
        <taxon>Flavobacteriia</taxon>
        <taxon>Flavobacteriales</taxon>
        <taxon>Flavobacteriaceae</taxon>
        <taxon>Winogradskyella</taxon>
    </lineage>
</organism>
<proteinExistence type="predicted"/>
<protein>
    <submittedName>
        <fullName evidence="3">Conserved repeat domain-containing protein</fullName>
    </submittedName>
</protein>
<feature type="signal peptide" evidence="1">
    <location>
        <begin position="1"/>
        <end position="27"/>
    </location>
</feature>
<name>A0A1G8CNE8_9FLAO</name>